<dbReference type="GO" id="GO:0030976">
    <property type="term" value="F:thiamine pyrophosphate binding"/>
    <property type="evidence" value="ECO:0007669"/>
    <property type="project" value="InterPro"/>
</dbReference>
<evidence type="ECO:0000313" key="8">
    <source>
        <dbReference type="Proteomes" id="UP000266206"/>
    </source>
</evidence>
<accession>A0A3A1YS48</accession>
<dbReference type="CDD" id="cd00568">
    <property type="entry name" value="TPP_enzymes"/>
    <property type="match status" value="1"/>
</dbReference>
<dbReference type="SUPFAM" id="SSF52467">
    <property type="entry name" value="DHS-like NAD/FAD-binding domain"/>
    <property type="match status" value="1"/>
</dbReference>
<dbReference type="GO" id="GO:0003984">
    <property type="term" value="F:acetolactate synthase activity"/>
    <property type="evidence" value="ECO:0007669"/>
    <property type="project" value="TreeGrafter"/>
</dbReference>
<dbReference type="InterPro" id="IPR029035">
    <property type="entry name" value="DHS-like_NAD/FAD-binding_dom"/>
</dbReference>
<dbReference type="Gene3D" id="3.40.50.1220">
    <property type="entry name" value="TPP-binding domain"/>
    <property type="match status" value="1"/>
</dbReference>
<organism evidence="7 8">
    <name type="scientific">Neopusillimonas maritima</name>
    <dbReference type="NCBI Taxonomy" id="2026239"/>
    <lineage>
        <taxon>Bacteria</taxon>
        <taxon>Pseudomonadati</taxon>
        <taxon>Pseudomonadota</taxon>
        <taxon>Betaproteobacteria</taxon>
        <taxon>Burkholderiales</taxon>
        <taxon>Alcaligenaceae</taxon>
        <taxon>Neopusillimonas</taxon>
    </lineage>
</organism>
<comment type="similarity">
    <text evidence="1 3">Belongs to the TPP enzyme family.</text>
</comment>
<dbReference type="InterPro" id="IPR012000">
    <property type="entry name" value="Thiamin_PyroP_enz_cen_dom"/>
</dbReference>
<dbReference type="PANTHER" id="PTHR18968:SF13">
    <property type="entry name" value="ACETOLACTATE SYNTHASE CATALYTIC SUBUNIT, MITOCHONDRIAL"/>
    <property type="match status" value="1"/>
</dbReference>
<dbReference type="InterPro" id="IPR029061">
    <property type="entry name" value="THDP-binding"/>
</dbReference>
<name>A0A3A1YS48_9BURK</name>
<evidence type="ECO:0000259" key="5">
    <source>
        <dbReference type="Pfam" id="PF02775"/>
    </source>
</evidence>
<evidence type="ECO:0000256" key="1">
    <source>
        <dbReference type="ARBA" id="ARBA00007812"/>
    </source>
</evidence>
<sequence>MNNRGEIVKVYEAIARGLSDMGCTELFGVLGDGCVYIIDSFRRDCNGHYVAAVHEGSAVLMAQGWARVAGKVGVAAVTHGPGLTNTITPLVEGVKAGTPMVLLAGDTPAIDREHAQNVNQRGLVEATGAGFEMLRSPETVAEDLARAFYRAHVERRPIVLNIPVEFQWVEVEYQKPYLRLPETRSVIESSTDMDDAIGIIASSRLPVVIAGRGVDSPEAEAAVLRFARRIEAPVATSLRGKGLFNDDPFNLGISGTVAHEVALDVIGRSDCLIVFGASLNKYTSGERGVTRGKRIVQINPLPSELGRCTPVTVGLLGDPGLTADAMVNWLDEAEIPGSGARNDDLLQELKTYHEKARTKLVHSTPAGTVDLYEVAFAVEEALPKDRVFVTGSGRFMFAFWNVISVPNPRSYVDGNGFSSIGIGEATAMGAAKAAGDRPTLLVTGDGGFMLSGLSELATAVAEQLDLVVIVANDGSYGAEHIAMTMHNMDPDISLLPSRDFARIAEAFGCKGLTVTSSDELQAAMSAVATRDRKRPLVIDMKIDPASVYGGAAIARP</sequence>
<feature type="domain" description="Thiamine pyrophosphate enzyme central" evidence="4">
    <location>
        <begin position="194"/>
        <end position="325"/>
    </location>
</feature>
<dbReference type="CDD" id="cd07035">
    <property type="entry name" value="TPP_PYR_POX_like"/>
    <property type="match status" value="1"/>
</dbReference>
<keyword evidence="2 3" id="KW-0786">Thiamine pyrophosphate</keyword>
<dbReference type="Pfam" id="PF02775">
    <property type="entry name" value="TPP_enzyme_C"/>
    <property type="match status" value="1"/>
</dbReference>
<dbReference type="GO" id="GO:0009097">
    <property type="term" value="P:isoleucine biosynthetic process"/>
    <property type="evidence" value="ECO:0007669"/>
    <property type="project" value="TreeGrafter"/>
</dbReference>
<evidence type="ECO:0000313" key="7">
    <source>
        <dbReference type="EMBL" id="RIY40341.1"/>
    </source>
</evidence>
<dbReference type="GO" id="GO:0009099">
    <property type="term" value="P:L-valine biosynthetic process"/>
    <property type="evidence" value="ECO:0007669"/>
    <property type="project" value="TreeGrafter"/>
</dbReference>
<dbReference type="Proteomes" id="UP000266206">
    <property type="component" value="Unassembled WGS sequence"/>
</dbReference>
<dbReference type="GO" id="GO:0050660">
    <property type="term" value="F:flavin adenine dinucleotide binding"/>
    <property type="evidence" value="ECO:0007669"/>
    <property type="project" value="TreeGrafter"/>
</dbReference>
<dbReference type="PANTHER" id="PTHR18968">
    <property type="entry name" value="THIAMINE PYROPHOSPHATE ENZYMES"/>
    <property type="match status" value="1"/>
</dbReference>
<evidence type="ECO:0000256" key="3">
    <source>
        <dbReference type="RuleBase" id="RU362132"/>
    </source>
</evidence>
<dbReference type="InterPro" id="IPR011766">
    <property type="entry name" value="TPP_enzyme_TPP-bd"/>
</dbReference>
<feature type="domain" description="Thiamine pyrophosphate enzyme N-terminal TPP-binding" evidence="6">
    <location>
        <begin position="9"/>
        <end position="116"/>
    </location>
</feature>
<dbReference type="GO" id="GO:0005948">
    <property type="term" value="C:acetolactate synthase complex"/>
    <property type="evidence" value="ECO:0007669"/>
    <property type="project" value="TreeGrafter"/>
</dbReference>
<reference evidence="7 8" key="1">
    <citation type="submission" date="2017-08" db="EMBL/GenBank/DDBJ databases">
        <title>Pusillimonas indicus sp. nov., a member of the family Alcaligenaceae isolated from surface seawater.</title>
        <authorList>
            <person name="Li J."/>
        </authorList>
    </citation>
    <scope>NUCLEOTIDE SEQUENCE [LARGE SCALE GENOMIC DNA]</scope>
    <source>
        <strain evidence="7 8">L52-1-41</strain>
    </source>
</reference>
<gene>
    <name evidence="7" type="ORF">CJP73_10760</name>
</gene>
<dbReference type="Pfam" id="PF02776">
    <property type="entry name" value="TPP_enzyme_N"/>
    <property type="match status" value="1"/>
</dbReference>
<dbReference type="AlphaFoldDB" id="A0A3A1YS48"/>
<proteinExistence type="inferred from homology"/>
<dbReference type="InterPro" id="IPR045229">
    <property type="entry name" value="TPP_enz"/>
</dbReference>
<evidence type="ECO:0008006" key="9">
    <source>
        <dbReference type="Google" id="ProtNLM"/>
    </source>
</evidence>
<comment type="caution">
    <text evidence="7">The sequence shown here is derived from an EMBL/GenBank/DDBJ whole genome shotgun (WGS) entry which is preliminary data.</text>
</comment>
<dbReference type="Pfam" id="PF00205">
    <property type="entry name" value="TPP_enzyme_M"/>
    <property type="match status" value="1"/>
</dbReference>
<protein>
    <recommendedName>
        <fullName evidence="9">Acetolactate synthase</fullName>
    </recommendedName>
</protein>
<evidence type="ECO:0000256" key="2">
    <source>
        <dbReference type="ARBA" id="ARBA00023052"/>
    </source>
</evidence>
<dbReference type="EMBL" id="NQYH01000009">
    <property type="protein sequence ID" value="RIY40341.1"/>
    <property type="molecule type" value="Genomic_DNA"/>
</dbReference>
<dbReference type="InterPro" id="IPR012001">
    <property type="entry name" value="Thiamin_PyroP_enz_TPP-bd_dom"/>
</dbReference>
<dbReference type="Gene3D" id="3.40.50.970">
    <property type="match status" value="2"/>
</dbReference>
<feature type="domain" description="Thiamine pyrophosphate enzyme TPP-binding" evidence="5">
    <location>
        <begin position="393"/>
        <end position="539"/>
    </location>
</feature>
<evidence type="ECO:0000259" key="4">
    <source>
        <dbReference type="Pfam" id="PF00205"/>
    </source>
</evidence>
<dbReference type="SUPFAM" id="SSF52518">
    <property type="entry name" value="Thiamin diphosphate-binding fold (THDP-binding)"/>
    <property type="match status" value="2"/>
</dbReference>
<evidence type="ECO:0000259" key="6">
    <source>
        <dbReference type="Pfam" id="PF02776"/>
    </source>
</evidence>
<dbReference type="GO" id="GO:0000287">
    <property type="term" value="F:magnesium ion binding"/>
    <property type="evidence" value="ECO:0007669"/>
    <property type="project" value="InterPro"/>
</dbReference>